<feature type="transmembrane region" description="Helical" evidence="6">
    <location>
        <begin position="408"/>
        <end position="430"/>
    </location>
</feature>
<dbReference type="AlphaFoldDB" id="A0A3B0QWR6"/>
<feature type="transmembrane region" description="Helical" evidence="6">
    <location>
        <begin position="91"/>
        <end position="116"/>
    </location>
</feature>
<evidence type="ECO:0000256" key="2">
    <source>
        <dbReference type="ARBA" id="ARBA00022448"/>
    </source>
</evidence>
<feature type="transmembrane region" description="Helical" evidence="6">
    <location>
        <begin position="167"/>
        <end position="184"/>
    </location>
</feature>
<protein>
    <submittedName>
        <fullName evidence="7">Sodium-dependent transporter, SNF family</fullName>
    </submittedName>
</protein>
<evidence type="ECO:0000256" key="6">
    <source>
        <dbReference type="SAM" id="Phobius"/>
    </source>
</evidence>
<proteinExistence type="predicted"/>
<dbReference type="EMBL" id="UOEA01000104">
    <property type="protein sequence ID" value="VAV85860.1"/>
    <property type="molecule type" value="Genomic_DNA"/>
</dbReference>
<feature type="transmembrane region" description="Helical" evidence="6">
    <location>
        <begin position="12"/>
        <end position="32"/>
    </location>
</feature>
<feature type="transmembrane region" description="Helical" evidence="6">
    <location>
        <begin position="291"/>
        <end position="310"/>
    </location>
</feature>
<feature type="transmembrane region" description="Helical" evidence="6">
    <location>
        <begin position="44"/>
        <end position="64"/>
    </location>
</feature>
<feature type="transmembrane region" description="Helical" evidence="6">
    <location>
        <begin position="246"/>
        <end position="271"/>
    </location>
</feature>
<keyword evidence="4 6" id="KW-1133">Transmembrane helix</keyword>
<feature type="transmembrane region" description="Helical" evidence="6">
    <location>
        <begin position="382"/>
        <end position="402"/>
    </location>
</feature>
<sequence length="523" mass="57303">MARREQWGSRIGLILAMAGNAIGLGNFLRFPVQAAENGGGAFMIPYFICFIVLGIPLMWVEWGIGRYGGVRGHGSTPGIFDAIWKHRVAKYVGILGIFLPLVVLIYYIYICSWTLAFSLSSLFNYLPTAETALVAGSPAEFLKPFQNYLGSLIGSDTTGVFMTPHPAVYIFFIITLGLGLWVLGKGISGGIEKLSKIAIPALFVMALILLIRVVTLESPTDPSLTVTKGFSFLWEPDLSGLFNSKVWLAAAGQVFFTLSLGLGAVITYASYVNKDDDIALDGLSAASLNQFAEVIFGSTIAIVSAVIFFGTSGAREIAEGGAFGLGFISMPAVFTHMPAGQFFGFLWFLLLFIAGITSVVALSQPVIAFLEDEFCWKRKKAVFWLGVFFLATVTLPMFVKGALDELDFWVATFALVILALFEMVIFMWVLGGERAWEEINRGAHIKVPRVFFYLMKYVTPVFLVIILCAWGYQDLPKILGKSGAGVWAARGFLVILFIAHILIVKAAWSRRKKNGSCENESYD</sequence>
<dbReference type="InterPro" id="IPR000175">
    <property type="entry name" value="Na/ntran_symport"/>
</dbReference>
<feature type="transmembrane region" description="Helical" evidence="6">
    <location>
        <begin position="345"/>
        <end position="370"/>
    </location>
</feature>
<dbReference type="Pfam" id="PF00209">
    <property type="entry name" value="SNF"/>
    <property type="match status" value="2"/>
</dbReference>
<evidence type="ECO:0000256" key="4">
    <source>
        <dbReference type="ARBA" id="ARBA00022989"/>
    </source>
</evidence>
<comment type="subcellular location">
    <subcellularLocation>
        <location evidence="1">Membrane</location>
        <topology evidence="1">Multi-pass membrane protein</topology>
    </subcellularLocation>
</comment>
<dbReference type="GO" id="GO:0016020">
    <property type="term" value="C:membrane"/>
    <property type="evidence" value="ECO:0007669"/>
    <property type="project" value="UniProtKB-SubCell"/>
</dbReference>
<dbReference type="SUPFAM" id="SSF161070">
    <property type="entry name" value="SNF-like"/>
    <property type="match status" value="1"/>
</dbReference>
<organism evidence="7">
    <name type="scientific">hydrothermal vent metagenome</name>
    <dbReference type="NCBI Taxonomy" id="652676"/>
    <lineage>
        <taxon>unclassified sequences</taxon>
        <taxon>metagenomes</taxon>
        <taxon>ecological metagenomes</taxon>
    </lineage>
</organism>
<keyword evidence="3 6" id="KW-0812">Transmembrane</keyword>
<evidence type="ECO:0000256" key="1">
    <source>
        <dbReference type="ARBA" id="ARBA00004141"/>
    </source>
</evidence>
<dbReference type="NCBIfam" id="NF037979">
    <property type="entry name" value="Na_transp"/>
    <property type="match status" value="1"/>
</dbReference>
<accession>A0A3B0QWR6</accession>
<feature type="transmembrane region" description="Helical" evidence="6">
    <location>
        <begin position="484"/>
        <end position="504"/>
    </location>
</feature>
<evidence type="ECO:0000256" key="3">
    <source>
        <dbReference type="ARBA" id="ARBA00022692"/>
    </source>
</evidence>
<dbReference type="PANTHER" id="PTHR42948:SF1">
    <property type="entry name" value="TRANSPORTER"/>
    <property type="match status" value="1"/>
</dbReference>
<dbReference type="PANTHER" id="PTHR42948">
    <property type="entry name" value="TRANSPORTER"/>
    <property type="match status" value="1"/>
</dbReference>
<keyword evidence="5 6" id="KW-0472">Membrane</keyword>
<feature type="transmembrane region" description="Helical" evidence="6">
    <location>
        <begin position="450"/>
        <end position="472"/>
    </location>
</feature>
<dbReference type="PROSITE" id="PS50267">
    <property type="entry name" value="NA_NEUROTRAN_SYMP_3"/>
    <property type="match status" value="1"/>
</dbReference>
<reference evidence="7" key="1">
    <citation type="submission" date="2018-06" db="EMBL/GenBank/DDBJ databases">
        <authorList>
            <person name="Zhirakovskaya E."/>
        </authorList>
    </citation>
    <scope>NUCLEOTIDE SEQUENCE</scope>
</reference>
<evidence type="ECO:0000256" key="5">
    <source>
        <dbReference type="ARBA" id="ARBA00023136"/>
    </source>
</evidence>
<gene>
    <name evidence="7" type="ORF">MNBD_DELTA01-915</name>
</gene>
<evidence type="ECO:0000313" key="7">
    <source>
        <dbReference type="EMBL" id="VAV85860.1"/>
    </source>
</evidence>
<dbReference type="InterPro" id="IPR037272">
    <property type="entry name" value="SNS_sf"/>
</dbReference>
<feature type="transmembrane region" description="Helical" evidence="6">
    <location>
        <begin position="196"/>
        <end position="214"/>
    </location>
</feature>
<dbReference type="PRINTS" id="PR00176">
    <property type="entry name" value="NANEUSMPORT"/>
</dbReference>
<name>A0A3B0QWR6_9ZZZZ</name>
<keyword evidence="2" id="KW-0813">Transport</keyword>